<proteinExistence type="predicted"/>
<dbReference type="Pfam" id="PF08486">
    <property type="entry name" value="SpoIID"/>
    <property type="match status" value="1"/>
</dbReference>
<evidence type="ECO:0000259" key="1">
    <source>
        <dbReference type="Pfam" id="PF08486"/>
    </source>
</evidence>
<dbReference type="Proteomes" id="UP000230154">
    <property type="component" value="Unassembled WGS sequence"/>
</dbReference>
<dbReference type="AlphaFoldDB" id="A0A2H0TQT9"/>
<organism evidence="3 4">
    <name type="scientific">Candidatus Magasanikbacteria bacterium CG10_big_fil_rev_8_21_14_0_10_47_10</name>
    <dbReference type="NCBI Taxonomy" id="1974652"/>
    <lineage>
        <taxon>Bacteria</taxon>
        <taxon>Candidatus Magasanikiibacteriota</taxon>
    </lineage>
</organism>
<feature type="domain" description="Sporulation stage II protein D amidase enhancer LytB N-terminal" evidence="1">
    <location>
        <begin position="467"/>
        <end position="554"/>
    </location>
</feature>
<feature type="domain" description="Nbr1 FW" evidence="2">
    <location>
        <begin position="59"/>
        <end position="175"/>
    </location>
</feature>
<dbReference type="InterPro" id="IPR013783">
    <property type="entry name" value="Ig-like_fold"/>
</dbReference>
<gene>
    <name evidence="3" type="ORF">COU35_01970</name>
</gene>
<dbReference type="InterPro" id="IPR032350">
    <property type="entry name" value="Nbr1_FW"/>
</dbReference>
<protein>
    <recommendedName>
        <fullName evidence="5">Sporulation stage II protein D amidase enhancer LytB N-terminal domain-containing protein</fullName>
    </recommendedName>
</protein>
<dbReference type="EMBL" id="PFCB01000018">
    <property type="protein sequence ID" value="PIR74512.1"/>
    <property type="molecule type" value="Genomic_DNA"/>
</dbReference>
<dbReference type="InterPro" id="IPR013693">
    <property type="entry name" value="SpoIID/LytB_N"/>
</dbReference>
<comment type="caution">
    <text evidence="3">The sequence shown here is derived from an EMBL/GenBank/DDBJ whole genome shotgun (WGS) entry which is preliminary data.</text>
</comment>
<evidence type="ECO:0000313" key="4">
    <source>
        <dbReference type="Proteomes" id="UP000230154"/>
    </source>
</evidence>
<accession>A0A2H0TQT9</accession>
<evidence type="ECO:0000259" key="2">
    <source>
        <dbReference type="Pfam" id="PF16158"/>
    </source>
</evidence>
<sequence>MESKNMMYHYTKSVLIKAFVIAFFSLTASGILVGTAQAADPKLTIRDSGLSVQYVSQSIPDPIRIEAGKTQTVTVRFKNTGTQPLLSLNAHKDGYKHVSAYTMEPRDRNSAFKGSNWLSAKQTASIVKDTKPGEIAELAIQLTAPTTPGTYKEEFYLAAENWSWIKGGYFYFDITVVPASSAAPLPAVSTPPPGSDAVASPVAESKPVARIITQKAKEVTVHGGDAVPFILVYRNKGGQPWRNYTLHAAPSASLASVGSDISFADTNWQGSTTVKTQEKLVTPEEIFREEFTFRAPSQKGDYVLSFFLASDGSEIEGSQTHVNVHVTENAPYNYAPPTFSTDTSVTPPSVRLSAEPRIRVGLAAEGSTVQIVSYDDDYRIYDIDNEVGLLPKSSIAIITHTGDGYILRAAGITYTSAAYFRFVPVNNPHAVFTVMKGLKDRKVAWVGPSEFLRYRGAYEFRIGQVDNELYVVNDVLLEDYVEGIAETGKGIASEAVKANLVAARTYAYTSRGKYPFFDVLGSTYDQLYLGDDVSKYLVDVKSAAKATRGQMVTYQGTVVMTPYFGNSDGKTRSWSSVWGGSEKSWLVSIVAKYDAGRSRFGHGVGMSQRDAALRAKNDGWTSDQLLTYYYSGTQVETMYR</sequence>
<dbReference type="Gene3D" id="2.60.40.10">
    <property type="entry name" value="Immunoglobulins"/>
    <property type="match status" value="2"/>
</dbReference>
<reference evidence="4" key="1">
    <citation type="submission" date="2017-09" db="EMBL/GenBank/DDBJ databases">
        <title>Depth-based differentiation of microbial function through sediment-hosted aquifers and enrichment of novel symbionts in the deep terrestrial subsurface.</title>
        <authorList>
            <person name="Probst A.J."/>
            <person name="Ladd B."/>
            <person name="Jarett J.K."/>
            <person name="Geller-Mcgrath D.E."/>
            <person name="Sieber C.M.K."/>
            <person name="Emerson J.B."/>
            <person name="Anantharaman K."/>
            <person name="Thomas B.C."/>
            <person name="Malmstrom R."/>
            <person name="Stieglmeier M."/>
            <person name="Klingl A."/>
            <person name="Woyke T."/>
            <person name="Ryan C.M."/>
            <person name="Banfield J.F."/>
        </authorList>
    </citation>
    <scope>NUCLEOTIDE SEQUENCE [LARGE SCALE GENOMIC DNA]</scope>
</reference>
<evidence type="ECO:0008006" key="5">
    <source>
        <dbReference type="Google" id="ProtNLM"/>
    </source>
</evidence>
<name>A0A2H0TQT9_9BACT</name>
<dbReference type="Pfam" id="PF16158">
    <property type="entry name" value="N_BRCA1_IG"/>
    <property type="match status" value="1"/>
</dbReference>
<evidence type="ECO:0000313" key="3">
    <source>
        <dbReference type="EMBL" id="PIR74512.1"/>
    </source>
</evidence>